<dbReference type="PANTHER" id="PTHR46749">
    <property type="entry name" value="COMPLEX III ASSEMBLY FACTOR LYRM7"/>
    <property type="match status" value="1"/>
</dbReference>
<dbReference type="Proteomes" id="UP001652740">
    <property type="component" value="Unplaced"/>
</dbReference>
<comment type="function">
    <text evidence="5">Assembly factor required for Rieske Fe-S protein UQCRFS1 incorporation into the cytochrome b-c1 (CIII) complex. Functions as a chaperone, binding to this subunit within the mitochondrial matrix and stabilizing it prior to its translocation and insertion into the late CIII dimeric intermediate within the mitochondrial inner membrane.</text>
</comment>
<keyword evidence="4" id="KW-0143">Chaperone</keyword>
<dbReference type="FunCoup" id="A0A6J1WT74">
    <property type="interactions" value="212"/>
</dbReference>
<dbReference type="GeneID" id="113515562"/>
<dbReference type="GO" id="GO:0034551">
    <property type="term" value="P:mitochondrial respiratory chain complex III assembly"/>
    <property type="evidence" value="ECO:0007669"/>
    <property type="project" value="InterPro"/>
</dbReference>
<sequence length="126" mass="14586">MSNLRKLVLQSFKKLHRTRIKVFEGDEKALTAARIKINDEYRKNKHVKDEVAIKAMVKFGEDVERELKTQVIQAREIKPGVYEARITEETLKLDNIPYNENAVIEDETTGPRPCCQDKAQTNELSK</sequence>
<evidence type="ECO:0000256" key="1">
    <source>
        <dbReference type="ARBA" id="ARBA00004305"/>
    </source>
</evidence>
<evidence type="ECO:0000256" key="6">
    <source>
        <dbReference type="ARBA" id="ARBA00025809"/>
    </source>
</evidence>
<dbReference type="GO" id="GO:0044183">
    <property type="term" value="F:protein folding chaperone"/>
    <property type="evidence" value="ECO:0007669"/>
    <property type="project" value="TreeGrafter"/>
</dbReference>
<evidence type="ECO:0000313" key="12">
    <source>
        <dbReference type="RefSeq" id="XP_026755619.1"/>
    </source>
</evidence>
<dbReference type="OrthoDB" id="529194at2759"/>
<protein>
    <recommendedName>
        <fullName evidence="7">Complex III assembly factor LYRM7</fullName>
    </recommendedName>
    <alternativeName>
        <fullName evidence="8">LYR motif-containing protein 7</fullName>
    </alternativeName>
</protein>
<dbReference type="InterPro" id="IPR008011">
    <property type="entry name" value="Complex1_LYR_dom"/>
</dbReference>
<evidence type="ECO:0000256" key="5">
    <source>
        <dbReference type="ARBA" id="ARBA00025430"/>
    </source>
</evidence>
<dbReference type="InterPro" id="IPR050435">
    <property type="entry name" value="MZM1/LYRM7"/>
</dbReference>
<dbReference type="InParanoid" id="A0A6J1WT74"/>
<evidence type="ECO:0000256" key="9">
    <source>
        <dbReference type="SAM" id="MobiDB-lite"/>
    </source>
</evidence>
<dbReference type="AlphaFoldDB" id="A0A6J1WT74"/>
<feature type="region of interest" description="Disordered" evidence="9">
    <location>
        <begin position="103"/>
        <end position="126"/>
    </location>
</feature>
<dbReference type="Pfam" id="PF05347">
    <property type="entry name" value="Complex1_LYR"/>
    <property type="match status" value="1"/>
</dbReference>
<organism evidence="11 12">
    <name type="scientific">Galleria mellonella</name>
    <name type="common">Greater wax moth</name>
    <dbReference type="NCBI Taxonomy" id="7137"/>
    <lineage>
        <taxon>Eukaryota</taxon>
        <taxon>Metazoa</taxon>
        <taxon>Ecdysozoa</taxon>
        <taxon>Arthropoda</taxon>
        <taxon>Hexapoda</taxon>
        <taxon>Insecta</taxon>
        <taxon>Pterygota</taxon>
        <taxon>Neoptera</taxon>
        <taxon>Endopterygota</taxon>
        <taxon>Lepidoptera</taxon>
        <taxon>Glossata</taxon>
        <taxon>Ditrysia</taxon>
        <taxon>Pyraloidea</taxon>
        <taxon>Pyralidae</taxon>
        <taxon>Galleriinae</taxon>
        <taxon>Galleria</taxon>
    </lineage>
</organism>
<dbReference type="InterPro" id="IPR045298">
    <property type="entry name" value="Complex1_LYR_LYRM7"/>
</dbReference>
<evidence type="ECO:0000259" key="10">
    <source>
        <dbReference type="Pfam" id="PF05347"/>
    </source>
</evidence>
<comment type="subcellular location">
    <subcellularLocation>
        <location evidence="1">Mitochondrion matrix</location>
    </subcellularLocation>
</comment>
<dbReference type="CDD" id="cd20267">
    <property type="entry name" value="Complex1_LYR_LYRM7"/>
    <property type="match status" value="1"/>
</dbReference>
<dbReference type="KEGG" id="gmw:113515562"/>
<evidence type="ECO:0000313" key="11">
    <source>
        <dbReference type="Proteomes" id="UP001652740"/>
    </source>
</evidence>
<comment type="subunit">
    <text evidence="6">Interacts with UQCRFS1.</text>
</comment>
<keyword evidence="11" id="KW-1185">Reference proteome</keyword>
<dbReference type="GO" id="GO:0005759">
    <property type="term" value="C:mitochondrial matrix"/>
    <property type="evidence" value="ECO:0007669"/>
    <property type="project" value="UniProtKB-SubCell"/>
</dbReference>
<dbReference type="RefSeq" id="XP_026755619.1">
    <property type="nucleotide sequence ID" value="XM_026899818.3"/>
</dbReference>
<reference evidence="12" key="1">
    <citation type="submission" date="2025-08" db="UniProtKB">
        <authorList>
            <consortium name="RefSeq"/>
        </authorList>
    </citation>
    <scope>IDENTIFICATION</scope>
    <source>
        <tissue evidence="12">Whole larvae</tissue>
    </source>
</reference>
<dbReference type="PANTHER" id="PTHR46749:SF1">
    <property type="entry name" value="COMPLEX III ASSEMBLY FACTOR LYRM7"/>
    <property type="match status" value="1"/>
</dbReference>
<evidence type="ECO:0000256" key="3">
    <source>
        <dbReference type="ARBA" id="ARBA00023128"/>
    </source>
</evidence>
<evidence type="ECO:0000256" key="4">
    <source>
        <dbReference type="ARBA" id="ARBA00023186"/>
    </source>
</evidence>
<accession>A0A6J1WT74</accession>
<evidence type="ECO:0000256" key="8">
    <source>
        <dbReference type="ARBA" id="ARBA00031830"/>
    </source>
</evidence>
<comment type="similarity">
    <text evidence="2">Belongs to the complex I LYR family.</text>
</comment>
<proteinExistence type="inferred from homology"/>
<feature type="domain" description="Complex 1 LYR protein" evidence="10">
    <location>
        <begin position="8"/>
        <end position="62"/>
    </location>
</feature>
<evidence type="ECO:0000256" key="2">
    <source>
        <dbReference type="ARBA" id="ARBA00009508"/>
    </source>
</evidence>
<evidence type="ECO:0000256" key="7">
    <source>
        <dbReference type="ARBA" id="ARBA00026165"/>
    </source>
</evidence>
<keyword evidence="3" id="KW-0496">Mitochondrion</keyword>
<gene>
    <name evidence="12" type="primary">LOC113515562</name>
</gene>
<name>A0A6J1WT74_GALME</name>